<feature type="binding site" evidence="6">
    <location>
        <begin position="133"/>
        <end position="134"/>
    </location>
    <ligand>
        <name>S-adenosyl-L-methionine</name>
        <dbReference type="ChEBI" id="CHEBI:59789"/>
    </ligand>
</feature>
<dbReference type="Proteomes" id="UP000885660">
    <property type="component" value="Unassembled WGS sequence"/>
</dbReference>
<keyword evidence="1 6" id="KW-0963">Cytoplasm</keyword>
<dbReference type="SUPFAM" id="SSF53335">
    <property type="entry name" value="S-adenosyl-L-methionine-dependent methyltransferases"/>
    <property type="match status" value="1"/>
</dbReference>
<dbReference type="NCBIfam" id="TIGR00138">
    <property type="entry name" value="rsmG_gidB"/>
    <property type="match status" value="1"/>
</dbReference>
<dbReference type="HAMAP" id="MF_00074">
    <property type="entry name" value="16SrRNA_methyltr_G"/>
    <property type="match status" value="1"/>
</dbReference>
<dbReference type="GO" id="GO:0005829">
    <property type="term" value="C:cytosol"/>
    <property type="evidence" value="ECO:0007669"/>
    <property type="project" value="TreeGrafter"/>
</dbReference>
<feature type="binding site" evidence="6">
    <location>
        <position position="82"/>
    </location>
    <ligand>
        <name>S-adenosyl-L-methionine</name>
        <dbReference type="ChEBI" id="CHEBI:59789"/>
    </ligand>
</feature>
<dbReference type="GO" id="GO:0070043">
    <property type="term" value="F:rRNA (guanine-N7-)-methyltransferase activity"/>
    <property type="evidence" value="ECO:0007669"/>
    <property type="project" value="UniProtKB-UniRule"/>
</dbReference>
<comment type="function">
    <text evidence="6">Specifically methylates the N7 position of a guanine in 16S rRNA.</text>
</comment>
<evidence type="ECO:0000256" key="1">
    <source>
        <dbReference type="ARBA" id="ARBA00022490"/>
    </source>
</evidence>
<keyword evidence="3 6" id="KW-0489">Methyltransferase</keyword>
<keyword evidence="5 6" id="KW-0949">S-adenosyl-L-methionine</keyword>
<comment type="caution">
    <text evidence="7">The sequence shown here is derived from an EMBL/GenBank/DDBJ whole genome shotgun (WGS) entry which is preliminary data.</text>
</comment>
<dbReference type="FunFam" id="3.40.50.150:FF:000041">
    <property type="entry name" value="Ribosomal RNA small subunit methyltransferase G"/>
    <property type="match status" value="1"/>
</dbReference>
<comment type="subcellular location">
    <subcellularLocation>
        <location evidence="6">Cytoplasm</location>
    </subcellularLocation>
</comment>
<name>A0A7V0N0D8_UNCAE</name>
<feature type="binding site" evidence="6">
    <location>
        <position position="151"/>
    </location>
    <ligand>
        <name>S-adenosyl-L-methionine</name>
        <dbReference type="ChEBI" id="CHEBI:59789"/>
    </ligand>
</feature>
<protein>
    <recommendedName>
        <fullName evidence="6">Ribosomal RNA small subunit methyltransferase G</fullName>
        <ecNumber evidence="6">2.1.1.-</ecNumber>
    </recommendedName>
    <alternativeName>
        <fullName evidence="6">16S rRNA 7-methylguanosine methyltransferase</fullName>
        <shortName evidence="6">16S rRNA m7G methyltransferase</shortName>
    </alternativeName>
</protein>
<proteinExistence type="inferred from homology"/>
<keyword evidence="4 6" id="KW-0808">Transferase</keyword>
<dbReference type="EC" id="2.1.1.-" evidence="6"/>
<comment type="similarity">
    <text evidence="6">Belongs to the methyltransferase superfamily. RNA methyltransferase RsmG family.</text>
</comment>
<evidence type="ECO:0000313" key="7">
    <source>
        <dbReference type="EMBL" id="HDN85400.1"/>
    </source>
</evidence>
<evidence type="ECO:0000256" key="5">
    <source>
        <dbReference type="ARBA" id="ARBA00022691"/>
    </source>
</evidence>
<dbReference type="PANTHER" id="PTHR31760:SF0">
    <property type="entry name" value="S-ADENOSYL-L-METHIONINE-DEPENDENT METHYLTRANSFERASES SUPERFAMILY PROTEIN"/>
    <property type="match status" value="1"/>
</dbReference>
<feature type="binding site" evidence="6">
    <location>
        <position position="87"/>
    </location>
    <ligand>
        <name>S-adenosyl-L-methionine</name>
        <dbReference type="ChEBI" id="CHEBI:59789"/>
    </ligand>
</feature>
<dbReference type="EMBL" id="DRBC01000396">
    <property type="protein sequence ID" value="HDN85400.1"/>
    <property type="molecule type" value="Genomic_DNA"/>
</dbReference>
<dbReference type="AlphaFoldDB" id="A0A7V0N0D8"/>
<reference evidence="7" key="1">
    <citation type="journal article" date="2020" name="mSystems">
        <title>Genome- and Community-Level Interaction Insights into Carbon Utilization and Element Cycling Functions of Hydrothermarchaeota in Hydrothermal Sediment.</title>
        <authorList>
            <person name="Zhou Z."/>
            <person name="Liu Y."/>
            <person name="Xu W."/>
            <person name="Pan J."/>
            <person name="Luo Z.H."/>
            <person name="Li M."/>
        </authorList>
    </citation>
    <scope>NUCLEOTIDE SEQUENCE [LARGE SCALE GENOMIC DNA]</scope>
    <source>
        <strain evidence="7">HyVt-219</strain>
    </source>
</reference>
<sequence length="240" mass="27508">MMPSQACCMDLLKEGAEKFGIYLTSNQLQKFFIYLKELKMWNKRFNLTAIKDDKQIVIKHFLDSLSLRLVMKNYPRNLVDIGPGAGFPSIPLKIAFPDIKCSLIESSSKKVDFLLYLKERLNLKQIEIIKERAERIARGEKRESFECAVARAVARLNVLLEYSLPFVKIGGYFIAQKGPDTREIKTAQNALLVLGGKLAKIRHLELPFSEESRCLILIQKVKSTPLKYPRRPGIPKKRPL</sequence>
<feature type="binding site" evidence="6">
    <location>
        <begin position="105"/>
        <end position="107"/>
    </location>
    <ligand>
        <name>S-adenosyl-L-methionine</name>
        <dbReference type="ChEBI" id="CHEBI:59789"/>
    </ligand>
</feature>
<evidence type="ECO:0000256" key="6">
    <source>
        <dbReference type="HAMAP-Rule" id="MF_00074"/>
    </source>
</evidence>
<dbReference type="InterPro" id="IPR029063">
    <property type="entry name" value="SAM-dependent_MTases_sf"/>
</dbReference>
<evidence type="ECO:0000256" key="3">
    <source>
        <dbReference type="ARBA" id="ARBA00022603"/>
    </source>
</evidence>
<accession>A0A7V0N0D8</accession>
<gene>
    <name evidence="6 7" type="primary">rsmG</name>
    <name evidence="7" type="ORF">ENG47_06575</name>
</gene>
<evidence type="ECO:0000256" key="2">
    <source>
        <dbReference type="ARBA" id="ARBA00022552"/>
    </source>
</evidence>
<dbReference type="PANTHER" id="PTHR31760">
    <property type="entry name" value="S-ADENOSYL-L-METHIONINE-DEPENDENT METHYLTRANSFERASES SUPERFAMILY PROTEIN"/>
    <property type="match status" value="1"/>
</dbReference>
<dbReference type="InterPro" id="IPR003682">
    <property type="entry name" value="rRNA_ssu_MeTfrase_G"/>
</dbReference>
<dbReference type="PIRSF" id="PIRSF003078">
    <property type="entry name" value="GidB"/>
    <property type="match status" value="1"/>
</dbReference>
<evidence type="ECO:0000256" key="4">
    <source>
        <dbReference type="ARBA" id="ARBA00022679"/>
    </source>
</evidence>
<dbReference type="Gene3D" id="3.40.50.150">
    <property type="entry name" value="Vaccinia Virus protein VP39"/>
    <property type="match status" value="1"/>
</dbReference>
<organism evidence="7">
    <name type="scientific">Aerophobetes bacterium</name>
    <dbReference type="NCBI Taxonomy" id="2030807"/>
    <lineage>
        <taxon>Bacteria</taxon>
        <taxon>Candidatus Aerophobota</taxon>
    </lineage>
</organism>
<keyword evidence="2 6" id="KW-0698">rRNA processing</keyword>
<dbReference type="Pfam" id="PF02527">
    <property type="entry name" value="GidB"/>
    <property type="match status" value="1"/>
</dbReference>